<evidence type="ECO:0000313" key="4">
    <source>
        <dbReference type="RefSeq" id="XP_006817580.1"/>
    </source>
</evidence>
<accession>A0ABM0MC39</accession>
<feature type="transmembrane region" description="Helical" evidence="1">
    <location>
        <begin position="9"/>
        <end position="30"/>
    </location>
</feature>
<dbReference type="RefSeq" id="XP_006817580.1">
    <property type="nucleotide sequence ID" value="XM_006817517.1"/>
</dbReference>
<feature type="domain" description="Calcineurin-like phosphoesterase" evidence="2">
    <location>
        <begin position="58"/>
        <end position="161"/>
    </location>
</feature>
<proteinExistence type="predicted"/>
<dbReference type="Pfam" id="PF00149">
    <property type="entry name" value="Metallophos"/>
    <property type="match status" value="1"/>
</dbReference>
<dbReference type="PANTHER" id="PTHR14795:SF0">
    <property type="entry name" value="TRANSMEMBRANE PROTEIN 62"/>
    <property type="match status" value="1"/>
</dbReference>
<keyword evidence="1" id="KW-1133">Transmembrane helix</keyword>
<keyword evidence="3" id="KW-1185">Reference proteome</keyword>
<dbReference type="InterPro" id="IPR004843">
    <property type="entry name" value="Calcineurin-like_PHP"/>
</dbReference>
<keyword evidence="1" id="KW-0472">Membrane</keyword>
<reference evidence="4" key="1">
    <citation type="submission" date="2025-08" db="UniProtKB">
        <authorList>
            <consortium name="RefSeq"/>
        </authorList>
    </citation>
    <scope>IDENTIFICATION</scope>
    <source>
        <tissue evidence="4">Testes</tissue>
    </source>
</reference>
<organism evidence="3 4">
    <name type="scientific">Saccoglossus kowalevskii</name>
    <name type="common">Acorn worm</name>
    <dbReference type="NCBI Taxonomy" id="10224"/>
    <lineage>
        <taxon>Eukaryota</taxon>
        <taxon>Metazoa</taxon>
        <taxon>Hemichordata</taxon>
        <taxon>Enteropneusta</taxon>
        <taxon>Harrimaniidae</taxon>
        <taxon>Saccoglossus</taxon>
    </lineage>
</organism>
<evidence type="ECO:0000313" key="3">
    <source>
        <dbReference type="Proteomes" id="UP000694865"/>
    </source>
</evidence>
<protein>
    <submittedName>
        <fullName evidence="4">Transmembrane protein 62-like</fullName>
    </submittedName>
</protein>
<dbReference type="GeneID" id="102807061"/>
<keyword evidence="1" id="KW-0812">Transmembrane</keyword>
<evidence type="ECO:0000259" key="2">
    <source>
        <dbReference type="Pfam" id="PF00149"/>
    </source>
</evidence>
<dbReference type="PANTHER" id="PTHR14795">
    <property type="entry name" value="HELICASE RELATED"/>
    <property type="match status" value="1"/>
</dbReference>
<sequence length="210" mass="24596">MARLWKKLVIFALAAFVVTVYIVVSIWNYLTVPVNVGIHRNDHQPPFPGNTADNIWWFVQISDIHLNEMESSSRYHHLQHFCMKYIDIIQPKLVLVTGDLTDSMYKGHVGQRKIDWQKYRQILEDTGVVNKTVWLDVRGNHDVYDVISADSNQHFYRNFSHRGRQGESHFLYQVKSSFGIYSFIYINAVRLPASKIPFNFFGYLNKELPS</sequence>
<dbReference type="SUPFAM" id="SSF56300">
    <property type="entry name" value="Metallo-dependent phosphatases"/>
    <property type="match status" value="1"/>
</dbReference>
<dbReference type="Gene3D" id="3.60.21.10">
    <property type="match status" value="1"/>
</dbReference>
<dbReference type="InterPro" id="IPR029052">
    <property type="entry name" value="Metallo-depent_PP-like"/>
</dbReference>
<name>A0ABM0MC39_SACKO</name>
<dbReference type="Proteomes" id="UP000694865">
    <property type="component" value="Unplaced"/>
</dbReference>
<gene>
    <name evidence="4" type="primary">LOC102807061</name>
</gene>
<evidence type="ECO:0000256" key="1">
    <source>
        <dbReference type="SAM" id="Phobius"/>
    </source>
</evidence>